<comment type="caution">
    <text evidence="1">The sequence shown here is derived from an EMBL/GenBank/DDBJ whole genome shotgun (WGS) entry which is preliminary data.</text>
</comment>
<proteinExistence type="predicted"/>
<name>A0A7X0X9L9_9LIST</name>
<evidence type="ECO:0000313" key="2">
    <source>
        <dbReference type="Proteomes" id="UP000561617"/>
    </source>
</evidence>
<protein>
    <submittedName>
        <fullName evidence="1">Uncharacterized protein</fullName>
    </submittedName>
</protein>
<accession>A0A7X0X9L9</accession>
<dbReference type="AlphaFoldDB" id="A0A7X0X9L9"/>
<dbReference type="EMBL" id="JAASTW010000025">
    <property type="protein sequence ID" value="MBC1490087.1"/>
    <property type="molecule type" value="Genomic_DNA"/>
</dbReference>
<dbReference type="RefSeq" id="WP_185381595.1">
    <property type="nucleotide sequence ID" value="NZ_JAASTW010000025.1"/>
</dbReference>
<gene>
    <name evidence="1" type="ORF">HCJ38_13930</name>
</gene>
<sequence length="190" mass="22379">MTNLGRTDYQEEIKLLKSLLDSCYDPNDRAIIKQMEKSTLATRAMDSEVKKVKKENNDTHKKKKDFKRPLVPNYITHSIGKSKKKVRASVLMGLSEHEFCRMDKIYIRTFDSKYGAAEYVVDRQKETCLKHQSAYAVERNGTRRVLLREIYPYVRNIRTQTNDMIAKRKHIHRTLAIQAPFKESYRSFLT</sequence>
<reference evidence="1 2" key="1">
    <citation type="submission" date="2020-03" db="EMBL/GenBank/DDBJ databases">
        <title>Soil Listeria distribution.</title>
        <authorList>
            <person name="Liao J."/>
            <person name="Wiedmann M."/>
        </authorList>
    </citation>
    <scope>NUCLEOTIDE SEQUENCE [LARGE SCALE GENOMIC DNA]</scope>
    <source>
        <strain evidence="1 2">FSL L7-1554</strain>
    </source>
</reference>
<dbReference type="Proteomes" id="UP000561617">
    <property type="component" value="Unassembled WGS sequence"/>
</dbReference>
<evidence type="ECO:0000313" key="1">
    <source>
        <dbReference type="EMBL" id="MBC1490087.1"/>
    </source>
</evidence>
<organism evidence="1 2">
    <name type="scientific">Listeria immobilis</name>
    <dbReference type="NCBI Taxonomy" id="2713502"/>
    <lineage>
        <taxon>Bacteria</taxon>
        <taxon>Bacillati</taxon>
        <taxon>Bacillota</taxon>
        <taxon>Bacilli</taxon>
        <taxon>Bacillales</taxon>
        <taxon>Listeriaceae</taxon>
        <taxon>Listeria</taxon>
    </lineage>
</organism>